<feature type="transmembrane region" description="Helical" evidence="1">
    <location>
        <begin position="356"/>
        <end position="375"/>
    </location>
</feature>
<gene>
    <name evidence="2" type="ORF">DFA_02264</name>
</gene>
<dbReference type="GeneID" id="14871228"/>
<feature type="transmembrane region" description="Helical" evidence="1">
    <location>
        <begin position="137"/>
        <end position="162"/>
    </location>
</feature>
<evidence type="ECO:0000313" key="2">
    <source>
        <dbReference type="EMBL" id="EGG19021.1"/>
    </source>
</evidence>
<name>F4PYZ2_CACFS</name>
<sequence>MTACFVITKLKGCGIIDIVDQLSKMNRENLKHIFKDRLGLVINSNLDDIKLTENERNQLLPIDITMSVESFRWNSVQPGDKKASNSGGGGGTASNIVMHDDLSQMDSIGIFKNFSNIESAQLGTTLECDRFHRSAKLLLISWITSFTLPFLINILPIAALIFHNAPPLNDDAVPSFEYITSIISVRLLFAIESYMKLSPAVLAILPALAKGCTSIKTLLPQSPVLGFLIKGLRLISVPIMLGPIIFFYQIVCDFIVFVAIILFIVANMVFIIVPFKGLNITKPFKSGKEVAERLKTISRISMAFYILAGLCLIGYFLNLAFTFIGQDRLARIKWSSLTNFIPFPNPVSLAKFVFDFLVKYFIASVTFCDLMLWILQKIHIYTRDYQDLMGTYNDVMENSLYKVMPKTKKSSTRQMVEIK</sequence>
<evidence type="ECO:0008006" key="4">
    <source>
        <dbReference type="Google" id="ProtNLM"/>
    </source>
</evidence>
<keyword evidence="1" id="KW-1133">Transmembrane helix</keyword>
<keyword evidence="1" id="KW-0812">Transmembrane</keyword>
<dbReference type="KEGG" id="dfa:DFA_02264"/>
<evidence type="ECO:0000313" key="3">
    <source>
        <dbReference type="Proteomes" id="UP000007797"/>
    </source>
</evidence>
<reference evidence="3" key="1">
    <citation type="journal article" date="2011" name="Genome Res.">
        <title>Phylogeny-wide analysis of social amoeba genomes highlights ancient origins for complex intercellular communication.</title>
        <authorList>
            <person name="Heidel A.J."/>
            <person name="Lawal H.M."/>
            <person name="Felder M."/>
            <person name="Schilde C."/>
            <person name="Helps N.R."/>
            <person name="Tunggal B."/>
            <person name="Rivero F."/>
            <person name="John U."/>
            <person name="Schleicher M."/>
            <person name="Eichinger L."/>
            <person name="Platzer M."/>
            <person name="Noegel A.A."/>
            <person name="Schaap P."/>
            <person name="Gloeckner G."/>
        </authorList>
    </citation>
    <scope>NUCLEOTIDE SEQUENCE [LARGE SCALE GENOMIC DNA]</scope>
    <source>
        <strain evidence="3">SH3</strain>
    </source>
</reference>
<keyword evidence="3" id="KW-1185">Reference proteome</keyword>
<dbReference type="RefSeq" id="XP_004366654.1">
    <property type="nucleotide sequence ID" value="XM_004366597.1"/>
</dbReference>
<organism evidence="2 3">
    <name type="scientific">Cavenderia fasciculata</name>
    <name type="common">Slime mold</name>
    <name type="synonym">Dictyostelium fasciculatum</name>
    <dbReference type="NCBI Taxonomy" id="261658"/>
    <lineage>
        <taxon>Eukaryota</taxon>
        <taxon>Amoebozoa</taxon>
        <taxon>Evosea</taxon>
        <taxon>Eumycetozoa</taxon>
        <taxon>Dictyostelia</taxon>
        <taxon>Acytosteliales</taxon>
        <taxon>Cavenderiaceae</taxon>
        <taxon>Cavenderia</taxon>
    </lineage>
</organism>
<dbReference type="EMBL" id="GL883016">
    <property type="protein sequence ID" value="EGG19021.1"/>
    <property type="molecule type" value="Genomic_DNA"/>
</dbReference>
<feature type="transmembrane region" description="Helical" evidence="1">
    <location>
        <begin position="254"/>
        <end position="275"/>
    </location>
</feature>
<protein>
    <recommendedName>
        <fullName evidence="4">Transmembrane protein</fullName>
    </recommendedName>
</protein>
<feature type="transmembrane region" description="Helical" evidence="1">
    <location>
        <begin position="303"/>
        <end position="324"/>
    </location>
</feature>
<dbReference type="Proteomes" id="UP000007797">
    <property type="component" value="Unassembled WGS sequence"/>
</dbReference>
<evidence type="ECO:0000256" key="1">
    <source>
        <dbReference type="SAM" id="Phobius"/>
    </source>
</evidence>
<feature type="transmembrane region" description="Helical" evidence="1">
    <location>
        <begin position="231"/>
        <end position="248"/>
    </location>
</feature>
<dbReference type="AlphaFoldDB" id="F4PYZ2"/>
<keyword evidence="1" id="KW-0472">Membrane</keyword>
<dbReference type="OrthoDB" id="10566885at2759"/>
<accession>F4PYZ2</accession>
<proteinExistence type="predicted"/>